<evidence type="ECO:0000256" key="10">
    <source>
        <dbReference type="RuleBase" id="RU000643"/>
    </source>
</evidence>
<dbReference type="PROSITE" id="PS01126">
    <property type="entry name" value="EF_TS_1"/>
    <property type="match status" value="1"/>
</dbReference>
<organism evidence="12 13">
    <name type="scientific">Helicobacter pylori NY40</name>
    <dbReference type="NCBI Taxonomy" id="1426844"/>
    <lineage>
        <taxon>Bacteria</taxon>
        <taxon>Pseudomonadati</taxon>
        <taxon>Campylobacterota</taxon>
        <taxon>Epsilonproteobacteria</taxon>
        <taxon>Campylobacterales</taxon>
        <taxon>Helicobacteraceae</taxon>
        <taxon>Helicobacter</taxon>
    </lineage>
</organism>
<sequence>MSGISAQLVKKLRDLTDAGMMDCKKALVEVAGDLQKAIDFLREKGLSKAAKKADRIAAEGVVALEVAPDFKSAMMVEINSETDFVAKNEGFKELVKKTLETIKAHNIHTTEELLKSPLDNKPFEEYLHSQIAVIGENILVRKIAHLKAPSSHIINGYAHSNARVGVLIGIKYDNEKNAPKVVELARNIAMHAAAMKPQVLDCKDFSLDFVKKETLALIAEIEKDNEEAKRLGKPLKNIPTFGSRIELSDGVLAHQKKAFENELKEQGKPEKIWDKIVPGKMERFIADNTLIDQRLTLLGQFYVMDDKKTIAQVVADCSKEWNDDLKITEYARFELGEGIEKKAENFAEEVALQMK</sequence>
<dbReference type="Gene3D" id="1.10.8.10">
    <property type="entry name" value="DNA helicase RuvA subunit, C-terminal domain"/>
    <property type="match status" value="1"/>
</dbReference>
<evidence type="ECO:0000256" key="6">
    <source>
        <dbReference type="ARBA" id="ARBA00022917"/>
    </source>
</evidence>
<dbReference type="Gene3D" id="1.10.286.20">
    <property type="match status" value="1"/>
</dbReference>
<proteinExistence type="inferred from homology"/>
<keyword evidence="5 8" id="KW-0251">Elongation factor</keyword>
<reference evidence="12 13" key="1">
    <citation type="submission" date="2013-11" db="EMBL/GenBank/DDBJ databases">
        <title>Estimation of Helicobacter pylori bacteriophage ecology using H. pylori isolates.</title>
        <authorList>
            <person name="Uchiyama J."/>
            <person name="Takemura-Uchiyama I."/>
            <person name="Ujihara T."/>
            <person name="Matsuzaki S."/>
        </authorList>
    </citation>
    <scope>NUCLEOTIDE SEQUENCE [LARGE SCALE GENOMIC DNA]</scope>
    <source>
        <strain evidence="12 13">NY40</strain>
    </source>
</reference>
<evidence type="ECO:0000259" key="11">
    <source>
        <dbReference type="Pfam" id="PF00889"/>
    </source>
</evidence>
<dbReference type="FunFam" id="3.30.479.20:FF:000029">
    <property type="entry name" value="Elongation factor Ts"/>
    <property type="match status" value="1"/>
</dbReference>
<dbReference type="InterPro" id="IPR001816">
    <property type="entry name" value="Transl_elong_EFTs/EF1B"/>
</dbReference>
<dbReference type="Pfam" id="PF00889">
    <property type="entry name" value="EF_TS"/>
    <property type="match status" value="1"/>
</dbReference>
<dbReference type="GO" id="GO:0005737">
    <property type="term" value="C:cytoplasm"/>
    <property type="evidence" value="ECO:0007669"/>
    <property type="project" value="UniProtKB-SubCell"/>
</dbReference>
<dbReference type="GO" id="GO:0003746">
    <property type="term" value="F:translation elongation factor activity"/>
    <property type="evidence" value="ECO:0007669"/>
    <property type="project" value="UniProtKB-UniRule"/>
</dbReference>
<dbReference type="InterPro" id="IPR009060">
    <property type="entry name" value="UBA-like_sf"/>
</dbReference>
<evidence type="ECO:0000256" key="3">
    <source>
        <dbReference type="ARBA" id="ARBA00016956"/>
    </source>
</evidence>
<evidence type="ECO:0000313" key="13">
    <source>
        <dbReference type="Proteomes" id="UP000031662"/>
    </source>
</evidence>
<gene>
    <name evidence="8" type="primary">tsf</name>
    <name evidence="12" type="ORF">NY40_0560</name>
</gene>
<dbReference type="RefSeq" id="WP_041050262.1">
    <property type="nucleotide sequence ID" value="NZ_AP014523.1"/>
</dbReference>
<comment type="similarity">
    <text evidence="2 8 9">Belongs to the EF-Ts family.</text>
</comment>
<evidence type="ECO:0000256" key="9">
    <source>
        <dbReference type="RuleBase" id="RU000642"/>
    </source>
</evidence>
<protein>
    <recommendedName>
        <fullName evidence="3 8">Elongation factor Ts</fullName>
        <shortName evidence="8">EF-Ts</shortName>
    </recommendedName>
</protein>
<comment type="subcellular location">
    <subcellularLocation>
        <location evidence="1 8 10">Cytoplasm</location>
    </subcellularLocation>
</comment>
<dbReference type="PANTHER" id="PTHR11741:SF0">
    <property type="entry name" value="ELONGATION FACTOR TS, MITOCHONDRIAL"/>
    <property type="match status" value="1"/>
</dbReference>
<dbReference type="EMBL" id="AP014523">
    <property type="protein sequence ID" value="BAO97579.1"/>
    <property type="molecule type" value="Genomic_DNA"/>
</dbReference>
<dbReference type="InterPro" id="IPR014039">
    <property type="entry name" value="Transl_elong_EFTs/EF1B_dimer"/>
</dbReference>
<dbReference type="InterPro" id="IPR036402">
    <property type="entry name" value="EF-Ts_dimer_sf"/>
</dbReference>
<evidence type="ECO:0000256" key="2">
    <source>
        <dbReference type="ARBA" id="ARBA00005532"/>
    </source>
</evidence>
<dbReference type="SUPFAM" id="SSF54713">
    <property type="entry name" value="Elongation factor Ts (EF-Ts), dimerisation domain"/>
    <property type="match status" value="1"/>
</dbReference>
<dbReference type="Proteomes" id="UP000031662">
    <property type="component" value="Chromosome"/>
</dbReference>
<dbReference type="SUPFAM" id="SSF46934">
    <property type="entry name" value="UBA-like"/>
    <property type="match status" value="1"/>
</dbReference>
<evidence type="ECO:0000256" key="7">
    <source>
        <dbReference type="ARBA" id="ARBA00025453"/>
    </source>
</evidence>
<evidence type="ECO:0000313" key="12">
    <source>
        <dbReference type="EMBL" id="BAO97579.1"/>
    </source>
</evidence>
<evidence type="ECO:0000256" key="1">
    <source>
        <dbReference type="ARBA" id="ARBA00004496"/>
    </source>
</evidence>
<accession>A0A060PQ07</accession>
<evidence type="ECO:0000256" key="8">
    <source>
        <dbReference type="HAMAP-Rule" id="MF_00050"/>
    </source>
</evidence>
<dbReference type="PANTHER" id="PTHR11741">
    <property type="entry name" value="ELONGATION FACTOR TS"/>
    <property type="match status" value="1"/>
</dbReference>
<keyword evidence="6 8" id="KW-0648">Protein biosynthesis</keyword>
<dbReference type="HOGENOM" id="CLU_047155_0_1_7"/>
<evidence type="ECO:0000256" key="4">
    <source>
        <dbReference type="ARBA" id="ARBA00022490"/>
    </source>
</evidence>
<dbReference type="FunFam" id="1.10.8.10:FF:000001">
    <property type="entry name" value="Elongation factor Ts"/>
    <property type="match status" value="1"/>
</dbReference>
<name>A0A060PQ07_HELPX</name>
<evidence type="ECO:0000256" key="5">
    <source>
        <dbReference type="ARBA" id="ARBA00022768"/>
    </source>
</evidence>
<dbReference type="NCBIfam" id="TIGR00116">
    <property type="entry name" value="tsf"/>
    <property type="match status" value="1"/>
</dbReference>
<dbReference type="PROSITE" id="PS01127">
    <property type="entry name" value="EF_TS_2"/>
    <property type="match status" value="1"/>
</dbReference>
<feature type="domain" description="Translation elongation factor EFTs/EF1B dimerisation" evidence="11">
    <location>
        <begin position="73"/>
        <end position="337"/>
    </location>
</feature>
<keyword evidence="4 8" id="KW-0963">Cytoplasm</keyword>
<comment type="function">
    <text evidence="7 8 9">Associates with the EF-Tu.GDP complex and induces the exchange of GDP to GTP. It remains bound to the aminoacyl-tRNA.EF-Tu.GTP complex up to the GTP hydrolysis stage on the ribosome.</text>
</comment>
<dbReference type="CDD" id="cd14275">
    <property type="entry name" value="UBA_EF-Ts"/>
    <property type="match status" value="1"/>
</dbReference>
<dbReference type="InterPro" id="IPR018101">
    <property type="entry name" value="Transl_elong_Ts_CS"/>
</dbReference>
<dbReference type="Gene3D" id="3.30.479.20">
    <property type="entry name" value="Elongation factor Ts, dimerisation domain"/>
    <property type="match status" value="2"/>
</dbReference>
<feature type="region of interest" description="Involved in Mg(2+) ion dislocation from EF-Tu" evidence="8">
    <location>
        <begin position="82"/>
        <end position="85"/>
    </location>
</feature>
<dbReference type="AlphaFoldDB" id="A0A060PQ07"/>
<dbReference type="HAMAP" id="MF_00050">
    <property type="entry name" value="EF_Ts"/>
    <property type="match status" value="1"/>
</dbReference>
<dbReference type="FunFam" id="1.10.286.20:FF:000004">
    <property type="entry name" value="Elongation factor Ts"/>
    <property type="match status" value="1"/>
</dbReference>